<keyword evidence="3" id="KW-0540">Nuclease</keyword>
<dbReference type="Pfam" id="PF17917">
    <property type="entry name" value="RT_RNaseH"/>
    <property type="match status" value="1"/>
</dbReference>
<evidence type="ECO:0000256" key="1">
    <source>
        <dbReference type="ARBA" id="ARBA00022679"/>
    </source>
</evidence>
<keyword evidence="2" id="KW-0548">Nucleotidyltransferase</keyword>
<dbReference type="Pfam" id="PF00078">
    <property type="entry name" value="RVT_1"/>
    <property type="match status" value="1"/>
</dbReference>
<evidence type="ECO:0000256" key="5">
    <source>
        <dbReference type="ARBA" id="ARBA00022801"/>
    </source>
</evidence>
<dbReference type="InterPro" id="IPR043502">
    <property type="entry name" value="DNA/RNA_pol_sf"/>
</dbReference>
<evidence type="ECO:0000313" key="9">
    <source>
        <dbReference type="EMBL" id="GJS57276.1"/>
    </source>
</evidence>
<dbReference type="GO" id="GO:0003964">
    <property type="term" value="F:RNA-directed DNA polymerase activity"/>
    <property type="evidence" value="ECO:0007669"/>
    <property type="project" value="UniProtKB-KW"/>
</dbReference>
<sequence length="835" mass="95626">MIMRFNEIHKFSDGTLQQIDEALDYRVKEFRINRTNPGMNARFWMKKDVNRSKVFMFAIQKRLKTRRIFRNMESFVGGRIREGDYRSYKDGKVRYSLPRSCQNRRDLPRDNPLVSVEVLRSVLTDPEDQVMVILSVVTGKEIAYGDLKKPFKETAKTLLTQRIIEFACPEFKMPANVKLHDGSTDPEDYLSRFSSAANLGECPMLVWCHMFQQTLDGSARGWFEHLPLGSIDGWAELRTQFTTRFSTRRACFKDPTEITKIVRKTNETLVSFKERWIVEISFIEGVPEVMIILLFMDAHKFPELAKRYSDKVPKTVDEMMVRMDDFVRSEEAFTNIELHKGEVSKASKKLAGSKEKKYMEMEEIWMRTPIVFLAVLTEDISDEPIIIEVVMEGYQVHRIHVDQGVSVEVMFQHCFENLSPAMKSRLKSIQTDLVGFTRDVVKPLGMVELEVVFRDGGLFRRVTMNFTVIRSPSSYNIILGRTGLKTLQAVLSTIHSMEPSDRTGVPRRSIKHSLNANPTVEPICQKRRVLAPDRGQAVIKEVEEWLTADFKNINSACLKDYYPLLDIDGKIESVPQIGRNLEAYVDDMVIKSNDEKMLLAGVAKTFDGLRRINMKLNMKKCSFGVEEGKFLGYMVTFKGIQANQKKMKAIADMQSPQTLKEMKSLSGKLTVSVVLLTEQKGKQCPVHYVSMTLDESERNYAPLEKLALSLLHMSRRLRSMTLDESERNYAPLEKLALSLLHMSRRLRRAKEKDNTKKWTLFIDRASNSKGSGAGLVLISPSRIEFTYALRLNFTSTNNEAEYKALLAGLCLAAKMQVQAIDVKDGDRRVCRGRGG</sequence>
<dbReference type="InterPro" id="IPR036397">
    <property type="entry name" value="RNaseH_sf"/>
</dbReference>
<comment type="caution">
    <text evidence="9">The sequence shown here is derived from an EMBL/GenBank/DDBJ whole genome shotgun (WGS) entry which is preliminary data.</text>
</comment>
<name>A0ABQ4WWH6_9ASTR</name>
<keyword evidence="1" id="KW-0808">Transferase</keyword>
<evidence type="ECO:0000256" key="4">
    <source>
        <dbReference type="ARBA" id="ARBA00022759"/>
    </source>
</evidence>
<evidence type="ECO:0000256" key="6">
    <source>
        <dbReference type="ARBA" id="ARBA00022918"/>
    </source>
</evidence>
<keyword evidence="6 9" id="KW-0695">RNA-directed DNA polymerase</keyword>
<reference evidence="9" key="1">
    <citation type="journal article" date="2022" name="Int. J. Mol. Sci.">
        <title>Draft Genome of Tanacetum Coccineum: Genomic Comparison of Closely Related Tanacetum-Family Plants.</title>
        <authorList>
            <person name="Yamashiro T."/>
            <person name="Shiraishi A."/>
            <person name="Nakayama K."/>
            <person name="Satake H."/>
        </authorList>
    </citation>
    <scope>NUCLEOTIDE SEQUENCE</scope>
</reference>
<dbReference type="PANTHER" id="PTHR48475:SF2">
    <property type="entry name" value="RIBONUCLEASE H"/>
    <property type="match status" value="1"/>
</dbReference>
<evidence type="ECO:0000313" key="10">
    <source>
        <dbReference type="Proteomes" id="UP001151760"/>
    </source>
</evidence>
<dbReference type="InterPro" id="IPR012337">
    <property type="entry name" value="RNaseH-like_sf"/>
</dbReference>
<evidence type="ECO:0000259" key="8">
    <source>
        <dbReference type="Pfam" id="PF17917"/>
    </source>
</evidence>
<evidence type="ECO:0000256" key="3">
    <source>
        <dbReference type="ARBA" id="ARBA00022722"/>
    </source>
</evidence>
<dbReference type="SUPFAM" id="SSF53098">
    <property type="entry name" value="Ribonuclease H-like"/>
    <property type="match status" value="1"/>
</dbReference>
<dbReference type="InterPro" id="IPR043128">
    <property type="entry name" value="Rev_trsase/Diguanyl_cyclase"/>
</dbReference>
<evidence type="ECO:0000256" key="2">
    <source>
        <dbReference type="ARBA" id="ARBA00022695"/>
    </source>
</evidence>
<dbReference type="InterPro" id="IPR000477">
    <property type="entry name" value="RT_dom"/>
</dbReference>
<accession>A0ABQ4WWH6</accession>
<dbReference type="Proteomes" id="UP001151760">
    <property type="component" value="Unassembled WGS sequence"/>
</dbReference>
<dbReference type="InterPro" id="IPR041373">
    <property type="entry name" value="RT_RNaseH"/>
</dbReference>
<keyword evidence="10" id="KW-1185">Reference proteome</keyword>
<proteinExistence type="predicted"/>
<evidence type="ECO:0000259" key="7">
    <source>
        <dbReference type="Pfam" id="PF00078"/>
    </source>
</evidence>
<feature type="domain" description="Reverse transcriptase" evidence="7">
    <location>
        <begin position="578"/>
        <end position="634"/>
    </location>
</feature>
<dbReference type="EMBL" id="BQNB010008994">
    <property type="protein sequence ID" value="GJS57276.1"/>
    <property type="molecule type" value="Genomic_DNA"/>
</dbReference>
<dbReference type="SUPFAM" id="SSF56672">
    <property type="entry name" value="DNA/RNA polymerases"/>
    <property type="match status" value="1"/>
</dbReference>
<gene>
    <name evidence="9" type="ORF">Tco_0652060</name>
</gene>
<keyword evidence="5" id="KW-0378">Hydrolase</keyword>
<protein>
    <submittedName>
        <fullName evidence="9">Reverse transcriptase domain-containing protein</fullName>
    </submittedName>
</protein>
<reference evidence="9" key="2">
    <citation type="submission" date="2022-01" db="EMBL/GenBank/DDBJ databases">
        <authorList>
            <person name="Yamashiro T."/>
            <person name="Shiraishi A."/>
            <person name="Satake H."/>
            <person name="Nakayama K."/>
        </authorList>
    </citation>
    <scope>NUCLEOTIDE SEQUENCE</scope>
</reference>
<dbReference type="PANTHER" id="PTHR48475">
    <property type="entry name" value="RIBONUCLEASE H"/>
    <property type="match status" value="1"/>
</dbReference>
<keyword evidence="4" id="KW-0255">Endonuclease</keyword>
<feature type="domain" description="Reverse transcriptase RNase H-like" evidence="8">
    <location>
        <begin position="670"/>
        <end position="720"/>
    </location>
</feature>
<dbReference type="Gene3D" id="3.30.420.10">
    <property type="entry name" value="Ribonuclease H-like superfamily/Ribonuclease H"/>
    <property type="match status" value="1"/>
</dbReference>
<organism evidence="9 10">
    <name type="scientific">Tanacetum coccineum</name>
    <dbReference type="NCBI Taxonomy" id="301880"/>
    <lineage>
        <taxon>Eukaryota</taxon>
        <taxon>Viridiplantae</taxon>
        <taxon>Streptophyta</taxon>
        <taxon>Embryophyta</taxon>
        <taxon>Tracheophyta</taxon>
        <taxon>Spermatophyta</taxon>
        <taxon>Magnoliopsida</taxon>
        <taxon>eudicotyledons</taxon>
        <taxon>Gunneridae</taxon>
        <taxon>Pentapetalae</taxon>
        <taxon>asterids</taxon>
        <taxon>campanulids</taxon>
        <taxon>Asterales</taxon>
        <taxon>Asteraceae</taxon>
        <taxon>Asteroideae</taxon>
        <taxon>Anthemideae</taxon>
        <taxon>Anthemidinae</taxon>
        <taxon>Tanacetum</taxon>
    </lineage>
</organism>
<dbReference type="Gene3D" id="3.30.70.270">
    <property type="match status" value="1"/>
</dbReference>